<dbReference type="InterPro" id="IPR016167">
    <property type="entry name" value="FAD-bd_PCMH_sub1"/>
</dbReference>
<dbReference type="Gene3D" id="3.30.465.10">
    <property type="match status" value="1"/>
</dbReference>
<feature type="region of interest" description="Disordered" evidence="1">
    <location>
        <begin position="180"/>
        <end position="205"/>
    </location>
</feature>
<feature type="region of interest" description="Disordered" evidence="1">
    <location>
        <begin position="1"/>
        <end position="29"/>
    </location>
</feature>
<dbReference type="SUPFAM" id="SSF56176">
    <property type="entry name" value="FAD-binding/transporter-associated domain-like"/>
    <property type="match status" value="1"/>
</dbReference>
<evidence type="ECO:0000313" key="4">
    <source>
        <dbReference type="Proteomes" id="UP000184330"/>
    </source>
</evidence>
<keyword evidence="4" id="KW-1185">Reference proteome</keyword>
<proteinExistence type="predicted"/>
<dbReference type="InterPro" id="IPR036318">
    <property type="entry name" value="FAD-bd_PCMH-like_sf"/>
</dbReference>
<organism evidence="3 4">
    <name type="scientific">Phialocephala subalpina</name>
    <dbReference type="NCBI Taxonomy" id="576137"/>
    <lineage>
        <taxon>Eukaryota</taxon>
        <taxon>Fungi</taxon>
        <taxon>Dikarya</taxon>
        <taxon>Ascomycota</taxon>
        <taxon>Pezizomycotina</taxon>
        <taxon>Leotiomycetes</taxon>
        <taxon>Helotiales</taxon>
        <taxon>Mollisiaceae</taxon>
        <taxon>Phialocephala</taxon>
        <taxon>Phialocephala fortinii species complex</taxon>
    </lineage>
</organism>
<sequence>MKSQPKTPPVKKVPHLPTRFKESQVPGSPLTLPPGFTPETYGKFIAAAQQIVEEQNVTLITDAAQLIQEHYTDPSKAHDMHNIVDKTYTGYGGAAPHSGSNVEGAFAFVEPGVTLFDLHEYLVKNNLRDQLWVDVPNVGGGSIIGNAVERGVGYTPYGDHWMMHCGIEVALPSGELIRTGMGALPDPSRHHPDRLRPDQVSGNQA</sequence>
<dbReference type="InterPro" id="IPR006094">
    <property type="entry name" value="Oxid_FAD_bind_N"/>
</dbReference>
<evidence type="ECO:0000259" key="2">
    <source>
        <dbReference type="Pfam" id="PF01565"/>
    </source>
</evidence>
<protein>
    <recommendedName>
        <fullName evidence="2">FAD linked oxidase N-terminal domain-containing protein</fullName>
    </recommendedName>
</protein>
<name>A0A1L7X174_9HELO</name>
<dbReference type="InterPro" id="IPR016169">
    <property type="entry name" value="FAD-bd_PCMH_sub2"/>
</dbReference>
<accession>A0A1L7X174</accession>
<dbReference type="STRING" id="576137.A0A1L7X174"/>
<feature type="domain" description="FAD linked oxidase N-terminal" evidence="2">
    <location>
        <begin position="103"/>
        <end position="180"/>
    </location>
</feature>
<feature type="compositionally biased region" description="Basic and acidic residues" evidence="1">
    <location>
        <begin position="187"/>
        <end position="197"/>
    </location>
</feature>
<dbReference type="Gene3D" id="3.30.43.10">
    <property type="entry name" value="Uridine Diphospho-n-acetylenolpyruvylglucosamine Reductase, domain 2"/>
    <property type="match status" value="1"/>
</dbReference>
<dbReference type="Proteomes" id="UP000184330">
    <property type="component" value="Unassembled WGS sequence"/>
</dbReference>
<dbReference type="AlphaFoldDB" id="A0A1L7X174"/>
<dbReference type="Pfam" id="PF01565">
    <property type="entry name" value="FAD_binding_4"/>
    <property type="match status" value="1"/>
</dbReference>
<evidence type="ECO:0000313" key="3">
    <source>
        <dbReference type="EMBL" id="CZR58771.1"/>
    </source>
</evidence>
<gene>
    <name evidence="3" type="ORF">PAC_08663</name>
</gene>
<evidence type="ECO:0000256" key="1">
    <source>
        <dbReference type="SAM" id="MobiDB-lite"/>
    </source>
</evidence>
<dbReference type="EMBL" id="FJOG01000012">
    <property type="protein sequence ID" value="CZR58771.1"/>
    <property type="molecule type" value="Genomic_DNA"/>
</dbReference>
<dbReference type="GO" id="GO:0050660">
    <property type="term" value="F:flavin adenine dinucleotide binding"/>
    <property type="evidence" value="ECO:0007669"/>
    <property type="project" value="InterPro"/>
</dbReference>
<reference evidence="3 4" key="1">
    <citation type="submission" date="2016-03" db="EMBL/GenBank/DDBJ databases">
        <authorList>
            <person name="Ploux O."/>
        </authorList>
    </citation>
    <scope>NUCLEOTIDE SEQUENCE [LARGE SCALE GENOMIC DNA]</scope>
    <source>
        <strain evidence="3 4">UAMH 11012</strain>
    </source>
</reference>
<dbReference type="OrthoDB" id="5332616at2759"/>